<comment type="similarity">
    <text evidence="1">Belongs to the sulfatase family.</text>
</comment>
<evidence type="ECO:0000256" key="5">
    <source>
        <dbReference type="SAM" id="MobiDB-lite"/>
    </source>
</evidence>
<comment type="caution">
    <text evidence="7">The sequence shown here is derived from an EMBL/GenBank/DDBJ whole genome shotgun (WGS) entry which is preliminary data.</text>
</comment>
<dbReference type="InterPro" id="IPR050738">
    <property type="entry name" value="Sulfatase"/>
</dbReference>
<protein>
    <submittedName>
        <fullName evidence="7">Sulfatase-like hydrolase/transferase</fullName>
    </submittedName>
</protein>
<dbReference type="PANTHER" id="PTHR42693">
    <property type="entry name" value="ARYLSULFATASE FAMILY MEMBER"/>
    <property type="match status" value="1"/>
</dbReference>
<dbReference type="PROSITE" id="PS00523">
    <property type="entry name" value="SULFATASE_1"/>
    <property type="match status" value="1"/>
</dbReference>
<evidence type="ECO:0000259" key="6">
    <source>
        <dbReference type="Pfam" id="PF00884"/>
    </source>
</evidence>
<dbReference type="InterPro" id="IPR024607">
    <property type="entry name" value="Sulfatase_CS"/>
</dbReference>
<evidence type="ECO:0000313" key="7">
    <source>
        <dbReference type="EMBL" id="GAA0879151.1"/>
    </source>
</evidence>
<sequence length="466" mass="51530">MKDLIAALSVMLVLVTGMSWAQKVERPNIILIMADDLGWGDVGFNGNKVIMTPGLDKMASSGVVLDRFYAAAPVCSPTRGSFLTGRHPFRYGIYFANVGFLKAQEITLAEELKKQGYTTGHFGKWHLGAISDSIPDGRRGGIGTTVQATPWDNGFDVSFSTEQAVPTWNPMEDQSLQQPTRYWTGPGVYETENLEGDDSRVIMDRVIPFIEDAAASDQPFFTVIWFHTPHSPVVAGPEYRKMYQQYDEDKQHYYGSITAMDEQIARLQEELNRMGVDKNTLIGFCSDNGPAGEGGGIAQHPGKRQQGTSGGFRGRKGSLYEGGVRVPAFMVWPGHLEAATRTSLPGVTCDYFSTILNVLGIKLPDSRPYDGMDLVKALKTNETEREGFIGFQSEKQKSLVTQQYKLITIDGLTYELYDLMQDPHETKDIAAANPKVVAEMKQQLEDWIASCTNSDNGNDYSPSPND</sequence>
<feature type="region of interest" description="Disordered" evidence="5">
    <location>
        <begin position="295"/>
        <end position="314"/>
    </location>
</feature>
<evidence type="ECO:0000256" key="2">
    <source>
        <dbReference type="ARBA" id="ARBA00022723"/>
    </source>
</evidence>
<dbReference type="Pfam" id="PF00884">
    <property type="entry name" value="Sulfatase"/>
    <property type="match status" value="1"/>
</dbReference>
<dbReference type="EMBL" id="BAAAFI010000009">
    <property type="protein sequence ID" value="GAA0879151.1"/>
    <property type="molecule type" value="Genomic_DNA"/>
</dbReference>
<keyword evidence="2" id="KW-0479">Metal-binding</keyword>
<reference evidence="7 8" key="1">
    <citation type="journal article" date="2019" name="Int. J. Syst. Evol. Microbiol.">
        <title>The Global Catalogue of Microorganisms (GCM) 10K type strain sequencing project: providing services to taxonomists for standard genome sequencing and annotation.</title>
        <authorList>
            <consortium name="The Broad Institute Genomics Platform"/>
            <consortium name="The Broad Institute Genome Sequencing Center for Infectious Disease"/>
            <person name="Wu L."/>
            <person name="Ma J."/>
        </authorList>
    </citation>
    <scope>NUCLEOTIDE SEQUENCE [LARGE SCALE GENOMIC DNA]</scope>
    <source>
        <strain evidence="7 8">JCM 16112</strain>
    </source>
</reference>
<dbReference type="Gene3D" id="3.40.720.10">
    <property type="entry name" value="Alkaline Phosphatase, subunit A"/>
    <property type="match status" value="1"/>
</dbReference>
<keyword evidence="8" id="KW-1185">Reference proteome</keyword>
<gene>
    <name evidence="7" type="ORF">GCM10009119_21190</name>
</gene>
<dbReference type="Proteomes" id="UP001500469">
    <property type="component" value="Unassembled WGS sequence"/>
</dbReference>
<evidence type="ECO:0000256" key="4">
    <source>
        <dbReference type="ARBA" id="ARBA00022837"/>
    </source>
</evidence>
<organism evidence="7 8">
    <name type="scientific">Algoriphagus jejuensis</name>
    <dbReference type="NCBI Taxonomy" id="419934"/>
    <lineage>
        <taxon>Bacteria</taxon>
        <taxon>Pseudomonadati</taxon>
        <taxon>Bacteroidota</taxon>
        <taxon>Cytophagia</taxon>
        <taxon>Cytophagales</taxon>
        <taxon>Cyclobacteriaceae</taxon>
        <taxon>Algoriphagus</taxon>
    </lineage>
</organism>
<dbReference type="RefSeq" id="WP_343851271.1">
    <property type="nucleotide sequence ID" value="NZ_BAAAFI010000009.1"/>
</dbReference>
<keyword evidence="4" id="KW-0106">Calcium</keyword>
<dbReference type="InterPro" id="IPR017850">
    <property type="entry name" value="Alkaline_phosphatase_core_sf"/>
</dbReference>
<keyword evidence="3" id="KW-0378">Hydrolase</keyword>
<name>A0ABN1N0R2_9BACT</name>
<evidence type="ECO:0000256" key="3">
    <source>
        <dbReference type="ARBA" id="ARBA00022801"/>
    </source>
</evidence>
<accession>A0ABN1N0R2</accession>
<dbReference type="SUPFAM" id="SSF53649">
    <property type="entry name" value="Alkaline phosphatase-like"/>
    <property type="match status" value="1"/>
</dbReference>
<dbReference type="Gene3D" id="3.30.1120.10">
    <property type="match status" value="1"/>
</dbReference>
<feature type="domain" description="Sulfatase N-terminal" evidence="6">
    <location>
        <begin position="27"/>
        <end position="361"/>
    </location>
</feature>
<evidence type="ECO:0000256" key="1">
    <source>
        <dbReference type="ARBA" id="ARBA00008779"/>
    </source>
</evidence>
<dbReference type="PANTHER" id="PTHR42693:SF53">
    <property type="entry name" value="ENDO-4-O-SULFATASE"/>
    <property type="match status" value="1"/>
</dbReference>
<evidence type="ECO:0000313" key="8">
    <source>
        <dbReference type="Proteomes" id="UP001500469"/>
    </source>
</evidence>
<proteinExistence type="inferred from homology"/>
<dbReference type="InterPro" id="IPR000917">
    <property type="entry name" value="Sulfatase_N"/>
</dbReference>